<dbReference type="GO" id="GO:0005886">
    <property type="term" value="C:plasma membrane"/>
    <property type="evidence" value="ECO:0007669"/>
    <property type="project" value="UniProtKB-SubCell"/>
</dbReference>
<keyword evidence="2" id="KW-1003">Cell membrane</keyword>
<sequence length="411" mass="45552">MISYNEIQKCFRSLLMHRLRTVLSTLGVLFGVVAVVAMLSIGEGAKQETLEQIEQLGMNSIIIRQNALSEDQQHKAMEKRSRGLTWQDAEALEKNIPHITYQAPIKTIEASITGMLASTSPEILAVTRSFADMKALRLAEGRFICDLDHQRRQMVCVLGYEAAKSLGKQGQVGRSIRIENIQYQVVGVLKPTHWKASKNSSITTRNLDKIIFIPLGSEKALPRVGLAKKETLSEIILQVNQPQQMSMISQLVKTILDRLHGGYEDYQIIIPQELLNQAQRTQQTFNWVLGSIAAISLLVGGIGIMNIMLATVSERTREIGIRRAVGANKKHIMMQFLLETLLLTLTGAILGILIGIGFSFLIGYIADWKTIVTVWSIVLSLTMSSGVGLCSGLYPAFKAANMDPIKALRHD</sequence>
<feature type="transmembrane region" description="Helical" evidence="7">
    <location>
        <begin position="333"/>
        <end position="366"/>
    </location>
</feature>
<organism evidence="10 11">
    <name type="scientific">Candidatus Protochlamydia naegleriophila</name>
    <dbReference type="NCBI Taxonomy" id="389348"/>
    <lineage>
        <taxon>Bacteria</taxon>
        <taxon>Pseudomonadati</taxon>
        <taxon>Chlamydiota</taxon>
        <taxon>Chlamydiia</taxon>
        <taxon>Parachlamydiales</taxon>
        <taxon>Parachlamydiaceae</taxon>
        <taxon>Candidatus Protochlamydia</taxon>
    </lineage>
</organism>
<gene>
    <name evidence="10" type="ORF">PNK_2275</name>
</gene>
<dbReference type="KEGG" id="pnl:PNK_2275"/>
<dbReference type="InterPro" id="IPR050250">
    <property type="entry name" value="Macrolide_Exporter_MacB"/>
</dbReference>
<feature type="transmembrane region" description="Helical" evidence="7">
    <location>
        <begin position="372"/>
        <end position="397"/>
    </location>
</feature>
<reference evidence="11" key="1">
    <citation type="submission" date="2015-09" db="EMBL/GenBank/DDBJ databases">
        <authorList>
            <person name="Bertelli C."/>
        </authorList>
    </citation>
    <scope>NUCLEOTIDE SEQUENCE [LARGE SCALE GENOMIC DNA]</scope>
    <source>
        <strain evidence="11">KNic</strain>
    </source>
</reference>
<dbReference type="GO" id="GO:0016787">
    <property type="term" value="F:hydrolase activity"/>
    <property type="evidence" value="ECO:0007669"/>
    <property type="project" value="UniProtKB-KW"/>
</dbReference>
<dbReference type="GO" id="GO:0022857">
    <property type="term" value="F:transmembrane transporter activity"/>
    <property type="evidence" value="ECO:0007669"/>
    <property type="project" value="TreeGrafter"/>
</dbReference>
<evidence type="ECO:0000259" key="8">
    <source>
        <dbReference type="Pfam" id="PF02687"/>
    </source>
</evidence>
<evidence type="ECO:0000256" key="6">
    <source>
        <dbReference type="ARBA" id="ARBA00038076"/>
    </source>
</evidence>
<dbReference type="InterPro" id="IPR003838">
    <property type="entry name" value="ABC3_permease_C"/>
</dbReference>
<comment type="subcellular location">
    <subcellularLocation>
        <location evidence="1">Cell membrane</location>
        <topology evidence="1">Multi-pass membrane protein</topology>
    </subcellularLocation>
</comment>
<proteinExistence type="inferred from homology"/>
<evidence type="ECO:0000256" key="3">
    <source>
        <dbReference type="ARBA" id="ARBA00022692"/>
    </source>
</evidence>
<feature type="domain" description="MacB-like periplasmic core" evidence="9">
    <location>
        <begin position="21"/>
        <end position="253"/>
    </location>
</feature>
<name>A0A0U5EUL3_9BACT</name>
<dbReference type="PANTHER" id="PTHR30572">
    <property type="entry name" value="MEMBRANE COMPONENT OF TRANSPORTER-RELATED"/>
    <property type="match status" value="1"/>
</dbReference>
<evidence type="ECO:0000256" key="1">
    <source>
        <dbReference type="ARBA" id="ARBA00004651"/>
    </source>
</evidence>
<feature type="domain" description="ABC3 transporter permease C-terminal" evidence="8">
    <location>
        <begin position="291"/>
        <end position="404"/>
    </location>
</feature>
<feature type="transmembrane region" description="Helical" evidence="7">
    <location>
        <begin position="287"/>
        <end position="312"/>
    </location>
</feature>
<keyword evidence="5 7" id="KW-0472">Membrane</keyword>
<keyword evidence="4 7" id="KW-1133">Transmembrane helix</keyword>
<dbReference type="EC" id="3.6.3.-" evidence="10"/>
<evidence type="ECO:0000256" key="4">
    <source>
        <dbReference type="ARBA" id="ARBA00022989"/>
    </source>
</evidence>
<dbReference type="FunCoup" id="A0A0U5EUL3">
    <property type="interactions" value="170"/>
</dbReference>
<accession>A0A0U5EUL3</accession>
<dbReference type="InterPro" id="IPR025857">
    <property type="entry name" value="MacB_PCD"/>
</dbReference>
<dbReference type="Pfam" id="PF12704">
    <property type="entry name" value="MacB_PCD"/>
    <property type="match status" value="1"/>
</dbReference>
<comment type="similarity">
    <text evidence="6">Belongs to the ABC-4 integral membrane protein family.</text>
</comment>
<keyword evidence="3 7" id="KW-0812">Transmembrane</keyword>
<dbReference type="EMBL" id="LN879502">
    <property type="protein sequence ID" value="CUI17873.1"/>
    <property type="molecule type" value="Genomic_DNA"/>
</dbReference>
<evidence type="ECO:0000259" key="9">
    <source>
        <dbReference type="Pfam" id="PF12704"/>
    </source>
</evidence>
<dbReference type="InParanoid" id="A0A0U5EUL3"/>
<dbReference type="STRING" id="389348.PNK_2275"/>
<keyword evidence="10" id="KW-0378">Hydrolase</keyword>
<feature type="transmembrane region" description="Helical" evidence="7">
    <location>
        <begin position="21"/>
        <end position="42"/>
    </location>
</feature>
<evidence type="ECO:0000256" key="5">
    <source>
        <dbReference type="ARBA" id="ARBA00023136"/>
    </source>
</evidence>
<dbReference type="Pfam" id="PF02687">
    <property type="entry name" value="FtsX"/>
    <property type="match status" value="1"/>
</dbReference>
<evidence type="ECO:0000313" key="11">
    <source>
        <dbReference type="Proteomes" id="UP000069902"/>
    </source>
</evidence>
<keyword evidence="11" id="KW-1185">Reference proteome</keyword>
<dbReference type="Proteomes" id="UP000069902">
    <property type="component" value="Chromosome cPNK"/>
</dbReference>
<dbReference type="PANTHER" id="PTHR30572:SF4">
    <property type="entry name" value="ABC TRANSPORTER PERMEASE YTRF"/>
    <property type="match status" value="1"/>
</dbReference>
<protein>
    <submittedName>
        <fullName evidence="10">ABC-type transporter, permease protein</fullName>
        <ecNumber evidence="10">3.6.3.-</ecNumber>
    </submittedName>
</protein>
<dbReference type="AlphaFoldDB" id="A0A0U5EUL3"/>
<evidence type="ECO:0000256" key="7">
    <source>
        <dbReference type="SAM" id="Phobius"/>
    </source>
</evidence>
<evidence type="ECO:0000313" key="10">
    <source>
        <dbReference type="EMBL" id="CUI17873.1"/>
    </source>
</evidence>
<dbReference type="PATRIC" id="fig|389348.3.peg.2556"/>
<evidence type="ECO:0000256" key="2">
    <source>
        <dbReference type="ARBA" id="ARBA00022475"/>
    </source>
</evidence>